<evidence type="ECO:0000256" key="9">
    <source>
        <dbReference type="PROSITE-ProRule" id="PRU10141"/>
    </source>
</evidence>
<dbReference type="PROSITE" id="PS51178">
    <property type="entry name" value="PASTA"/>
    <property type="match status" value="3"/>
</dbReference>
<dbReference type="RefSeq" id="WP_051654346.1">
    <property type="nucleotide sequence ID" value="NZ_JNKN01000004.1"/>
</dbReference>
<dbReference type="InterPro" id="IPR017441">
    <property type="entry name" value="Protein_kinase_ATP_BS"/>
</dbReference>
<evidence type="ECO:0000259" key="12">
    <source>
        <dbReference type="PROSITE" id="PS50011"/>
    </source>
</evidence>
<evidence type="ECO:0000256" key="11">
    <source>
        <dbReference type="SAM" id="Phobius"/>
    </source>
</evidence>
<evidence type="ECO:0000256" key="8">
    <source>
        <dbReference type="ARBA" id="ARBA00048679"/>
    </source>
</evidence>
<keyword evidence="11" id="KW-1133">Transmembrane helix</keyword>
<keyword evidence="11" id="KW-0812">Transmembrane</keyword>
<name>A0A0R2HDD0_9FIRM</name>
<feature type="region of interest" description="Disordered" evidence="10">
    <location>
        <begin position="584"/>
        <end position="621"/>
    </location>
</feature>
<dbReference type="PROSITE" id="PS00107">
    <property type="entry name" value="PROTEIN_KINASE_ATP"/>
    <property type="match status" value="1"/>
</dbReference>
<reference evidence="14 15" key="1">
    <citation type="journal article" date="2015" name="Genome Announc.">
        <title>Expanding the biotechnology potential of lactobacilli through comparative genomics of 213 strains and associated genera.</title>
        <authorList>
            <person name="Sun Z."/>
            <person name="Harris H.M."/>
            <person name="McCann A."/>
            <person name="Guo C."/>
            <person name="Argimon S."/>
            <person name="Zhang W."/>
            <person name="Yang X."/>
            <person name="Jeffery I.B."/>
            <person name="Cooney J.C."/>
            <person name="Kagawa T.F."/>
            <person name="Liu W."/>
            <person name="Song Y."/>
            <person name="Salvetti E."/>
            <person name="Wrobel A."/>
            <person name="Rasinkangas P."/>
            <person name="Parkhill J."/>
            <person name="Rea M.C."/>
            <person name="O'Sullivan O."/>
            <person name="Ritari J."/>
            <person name="Douillard F.P."/>
            <person name="Paul Ross R."/>
            <person name="Yang R."/>
            <person name="Briner A.E."/>
            <person name="Felis G.E."/>
            <person name="de Vos W.M."/>
            <person name="Barrangou R."/>
            <person name="Klaenhammer T.R."/>
            <person name="Caufield P.W."/>
            <person name="Cui Y."/>
            <person name="Zhang H."/>
            <person name="O'Toole P.W."/>
        </authorList>
    </citation>
    <scope>NUCLEOTIDE SEQUENCE [LARGE SCALE GENOMIC DNA]</scope>
    <source>
        <strain evidence="14 15">DSM 20405</strain>
    </source>
</reference>
<dbReference type="EC" id="2.7.11.1" evidence="1"/>
<comment type="caution">
    <text evidence="14">The sequence shown here is derived from an EMBL/GenBank/DDBJ whole genome shotgun (WGS) entry which is preliminary data.</text>
</comment>
<evidence type="ECO:0000256" key="6">
    <source>
        <dbReference type="ARBA" id="ARBA00022840"/>
    </source>
</evidence>
<evidence type="ECO:0000259" key="13">
    <source>
        <dbReference type="PROSITE" id="PS51178"/>
    </source>
</evidence>
<keyword evidence="2" id="KW-0723">Serine/threonine-protein kinase</keyword>
<dbReference type="Gene3D" id="3.30.200.20">
    <property type="entry name" value="Phosphorylase Kinase, domain 1"/>
    <property type="match status" value="1"/>
</dbReference>
<dbReference type="NCBIfam" id="NF033483">
    <property type="entry name" value="PknB_PASTA_kin"/>
    <property type="match status" value="1"/>
</dbReference>
<dbReference type="CDD" id="cd14014">
    <property type="entry name" value="STKc_PknB_like"/>
    <property type="match status" value="1"/>
</dbReference>
<dbReference type="PANTHER" id="PTHR24345">
    <property type="entry name" value="SERINE/THREONINE-PROTEIN KINASE PLK"/>
    <property type="match status" value="1"/>
</dbReference>
<evidence type="ECO:0000256" key="1">
    <source>
        <dbReference type="ARBA" id="ARBA00012513"/>
    </source>
</evidence>
<dbReference type="SMART" id="SM00220">
    <property type="entry name" value="S_TKc"/>
    <property type="match status" value="1"/>
</dbReference>
<keyword evidence="11" id="KW-0472">Membrane</keyword>
<dbReference type="AlphaFoldDB" id="A0A0R2HDD0"/>
<dbReference type="PROSITE" id="PS50011">
    <property type="entry name" value="PROTEIN_KINASE_DOM"/>
    <property type="match status" value="1"/>
</dbReference>
<dbReference type="EMBL" id="JQBL01000003">
    <property type="protein sequence ID" value="KRN51039.1"/>
    <property type="molecule type" value="Genomic_DNA"/>
</dbReference>
<dbReference type="Pfam" id="PF03793">
    <property type="entry name" value="PASTA"/>
    <property type="match status" value="3"/>
</dbReference>
<dbReference type="InterPro" id="IPR011009">
    <property type="entry name" value="Kinase-like_dom_sf"/>
</dbReference>
<comment type="catalytic activity">
    <reaction evidence="8">
        <text>L-seryl-[protein] + ATP = O-phospho-L-seryl-[protein] + ADP + H(+)</text>
        <dbReference type="Rhea" id="RHEA:17989"/>
        <dbReference type="Rhea" id="RHEA-COMP:9863"/>
        <dbReference type="Rhea" id="RHEA-COMP:11604"/>
        <dbReference type="ChEBI" id="CHEBI:15378"/>
        <dbReference type="ChEBI" id="CHEBI:29999"/>
        <dbReference type="ChEBI" id="CHEBI:30616"/>
        <dbReference type="ChEBI" id="CHEBI:83421"/>
        <dbReference type="ChEBI" id="CHEBI:456216"/>
        <dbReference type="EC" id="2.7.11.1"/>
    </reaction>
</comment>
<dbReference type="CDD" id="cd06577">
    <property type="entry name" value="PASTA_pknB"/>
    <property type="match status" value="3"/>
</dbReference>
<accession>A0A0R2HDD0</accession>
<evidence type="ECO:0000256" key="4">
    <source>
        <dbReference type="ARBA" id="ARBA00022741"/>
    </source>
</evidence>
<gene>
    <name evidence="14" type="ORF">IV49_GL001112</name>
</gene>
<feature type="domain" description="Protein kinase" evidence="12">
    <location>
        <begin position="12"/>
        <end position="291"/>
    </location>
</feature>
<dbReference type="InterPro" id="IPR005543">
    <property type="entry name" value="PASTA_dom"/>
</dbReference>
<evidence type="ECO:0000256" key="3">
    <source>
        <dbReference type="ARBA" id="ARBA00022679"/>
    </source>
</evidence>
<dbReference type="GO" id="GO:0005524">
    <property type="term" value="F:ATP binding"/>
    <property type="evidence" value="ECO:0007669"/>
    <property type="project" value="UniProtKB-UniRule"/>
</dbReference>
<sequence length="621" mass="69002">MSEVNRLLADRYLLGELIGQGGMADVYLAEDKVLRRTVAVKILRSSLTGDPIYIKRFHREASAAAAINHKNIVAIYDVGDEDDLYYIVMEYVKGQTLKELINIRGALHYIEAIDIMKQVVSATATAHEMGIVHRDLKPQNILVTDSGIVKIADFGIASIQSLSQVTQTDTIMGSLHYLAPEIARGEKATPQSDIYALGIVFYELLRGEVPFNGESPVNIALKHMRDSIPSVRAFNPSIPQSVENIIIKATAKNVENRYASALDMLDDIATCLVRTEEEKLTFDVPVEEPTIVAQDTEFFTKTKNEGIVENEVPEPTTTTTRVSRSKTAEPKKKKSKAKLIVVLLALVLLGFGIGYFYYMDANKTYKMPDLVGLSKSDAKKKLEKNGFKGAITYESELSDKYDKNYVISTNPKAGKNMEKDTAIVITVSKGKYDIMSDYTNYTYEAAKKELEDLGYTVTKYEKSDDNVEEGRVIGQSIAPGEKRDPNETNKTITLTVSKGVTIMVPYLYGDTIKSATKTLESAGFKVKTKVLSLPSDANERAKITKDKINIVIRQSLAPYSTVNKRGTTITLYYYDKVPEVETDNTQVTPNQDNNTDNNNNTNNNNSNNNNSNNQNNTTNNT</sequence>
<evidence type="ECO:0000256" key="2">
    <source>
        <dbReference type="ARBA" id="ARBA00022527"/>
    </source>
</evidence>
<evidence type="ECO:0000256" key="10">
    <source>
        <dbReference type="SAM" id="MobiDB-lite"/>
    </source>
</evidence>
<dbReference type="PROSITE" id="PS00108">
    <property type="entry name" value="PROTEIN_KINASE_ST"/>
    <property type="match status" value="1"/>
</dbReference>
<feature type="binding site" evidence="9">
    <location>
        <position position="41"/>
    </location>
    <ligand>
        <name>ATP</name>
        <dbReference type="ChEBI" id="CHEBI:30616"/>
    </ligand>
</feature>
<dbReference type="SMART" id="SM00740">
    <property type="entry name" value="PASTA"/>
    <property type="match status" value="3"/>
</dbReference>
<dbReference type="Gene3D" id="1.10.510.10">
    <property type="entry name" value="Transferase(Phosphotransferase) domain 1"/>
    <property type="match status" value="1"/>
</dbReference>
<keyword evidence="3" id="KW-0808">Transferase</keyword>
<dbReference type="FunFam" id="3.30.200.20:FF:000035">
    <property type="entry name" value="Serine/threonine protein kinase Stk1"/>
    <property type="match status" value="1"/>
</dbReference>
<dbReference type="SUPFAM" id="SSF56112">
    <property type="entry name" value="Protein kinase-like (PK-like)"/>
    <property type="match status" value="1"/>
</dbReference>
<evidence type="ECO:0000313" key="14">
    <source>
        <dbReference type="EMBL" id="KRN51039.1"/>
    </source>
</evidence>
<feature type="domain" description="PASTA" evidence="13">
    <location>
        <begin position="499"/>
        <end position="575"/>
    </location>
</feature>
<organism evidence="14 15">
    <name type="scientific">Kandleria vitulina DSM 20405</name>
    <dbReference type="NCBI Taxonomy" id="1410657"/>
    <lineage>
        <taxon>Bacteria</taxon>
        <taxon>Bacillati</taxon>
        <taxon>Bacillota</taxon>
        <taxon>Erysipelotrichia</taxon>
        <taxon>Erysipelotrichales</taxon>
        <taxon>Coprobacillaceae</taxon>
        <taxon>Kandleria</taxon>
    </lineage>
</organism>
<keyword evidence="4 9" id="KW-0547">Nucleotide-binding</keyword>
<comment type="catalytic activity">
    <reaction evidence="7">
        <text>L-threonyl-[protein] + ATP = O-phospho-L-threonyl-[protein] + ADP + H(+)</text>
        <dbReference type="Rhea" id="RHEA:46608"/>
        <dbReference type="Rhea" id="RHEA-COMP:11060"/>
        <dbReference type="Rhea" id="RHEA-COMP:11605"/>
        <dbReference type="ChEBI" id="CHEBI:15378"/>
        <dbReference type="ChEBI" id="CHEBI:30013"/>
        <dbReference type="ChEBI" id="CHEBI:30616"/>
        <dbReference type="ChEBI" id="CHEBI:61977"/>
        <dbReference type="ChEBI" id="CHEBI:456216"/>
        <dbReference type="EC" id="2.7.11.1"/>
    </reaction>
</comment>
<protein>
    <recommendedName>
        <fullName evidence="1">non-specific serine/threonine protein kinase</fullName>
        <ecNumber evidence="1">2.7.11.1</ecNumber>
    </recommendedName>
</protein>
<proteinExistence type="predicted"/>
<dbReference type="Pfam" id="PF00069">
    <property type="entry name" value="Pkinase"/>
    <property type="match status" value="1"/>
</dbReference>
<keyword evidence="6 9" id="KW-0067">ATP-binding</keyword>
<dbReference type="GO" id="GO:0004674">
    <property type="term" value="F:protein serine/threonine kinase activity"/>
    <property type="evidence" value="ECO:0007669"/>
    <property type="project" value="UniProtKB-KW"/>
</dbReference>
<dbReference type="FunFam" id="1.10.510.10:FF:000021">
    <property type="entry name" value="Serine/threonine protein kinase"/>
    <property type="match status" value="1"/>
</dbReference>
<dbReference type="Gene3D" id="3.30.10.20">
    <property type="match status" value="3"/>
</dbReference>
<keyword evidence="5 14" id="KW-0418">Kinase</keyword>
<dbReference type="PANTHER" id="PTHR24345:SF0">
    <property type="entry name" value="CELL CYCLE SERINE_THREONINE-PROTEIN KINASE CDC5_MSD2"/>
    <property type="match status" value="1"/>
</dbReference>
<feature type="transmembrane region" description="Helical" evidence="11">
    <location>
        <begin position="339"/>
        <end position="358"/>
    </location>
</feature>
<feature type="domain" description="PASTA" evidence="13">
    <location>
        <begin position="430"/>
        <end position="498"/>
    </location>
</feature>
<feature type="domain" description="PASTA" evidence="13">
    <location>
        <begin position="361"/>
        <end position="429"/>
    </location>
</feature>
<evidence type="ECO:0000256" key="7">
    <source>
        <dbReference type="ARBA" id="ARBA00047899"/>
    </source>
</evidence>
<evidence type="ECO:0000256" key="5">
    <source>
        <dbReference type="ARBA" id="ARBA00022777"/>
    </source>
</evidence>
<dbReference type="InterPro" id="IPR000719">
    <property type="entry name" value="Prot_kinase_dom"/>
</dbReference>
<keyword evidence="15" id="KW-1185">Reference proteome</keyword>
<dbReference type="InterPro" id="IPR008271">
    <property type="entry name" value="Ser/Thr_kinase_AS"/>
</dbReference>
<dbReference type="PATRIC" id="fig|1410657.5.peg.1153"/>
<dbReference type="Proteomes" id="UP000051841">
    <property type="component" value="Unassembled WGS sequence"/>
</dbReference>
<evidence type="ECO:0000313" key="15">
    <source>
        <dbReference type="Proteomes" id="UP000051841"/>
    </source>
</evidence>
<dbReference type="SUPFAM" id="SSF54184">
    <property type="entry name" value="Penicillin-binding protein 2x (pbp-2x), c-terminal domain"/>
    <property type="match status" value="1"/>
</dbReference>